<dbReference type="PANTHER" id="PTHR22957">
    <property type="entry name" value="TBC1 DOMAIN FAMILY MEMBER GTPASE-ACTIVATING PROTEIN"/>
    <property type="match status" value="1"/>
</dbReference>
<accession>A0A9D4JRP2</accession>
<comment type="caution">
    <text evidence="3">The sequence shown here is derived from an EMBL/GenBank/DDBJ whole genome shotgun (WGS) entry which is preliminary data.</text>
</comment>
<keyword evidence="4" id="KW-1185">Reference proteome</keyword>
<dbReference type="AlphaFoldDB" id="A0A9D4JRP2"/>
<dbReference type="PROSITE" id="PS50086">
    <property type="entry name" value="TBC_RABGAP"/>
    <property type="match status" value="1"/>
</dbReference>
<evidence type="ECO:0000313" key="3">
    <source>
        <dbReference type="EMBL" id="KAH3817567.1"/>
    </source>
</evidence>
<gene>
    <name evidence="3" type="ORF">DPMN_119105</name>
</gene>
<dbReference type="Proteomes" id="UP000828390">
    <property type="component" value="Unassembled WGS sequence"/>
</dbReference>
<dbReference type="InterPro" id="IPR035969">
    <property type="entry name" value="Rab-GAP_TBC_sf"/>
</dbReference>
<dbReference type="Pfam" id="PF00566">
    <property type="entry name" value="RabGAP-TBC"/>
    <property type="match status" value="1"/>
</dbReference>
<sequence length="233" mass="27317">MLREMLITYAAFQPTIGYAQGMNDIIARFLFVFDSEVEAYWCFHNYLEKIKTDFLEEGMVGKIVLVRKLLLEMDKPLLEHLEQHDLGDLIFCHRWLLLGFKREFSFLDSLRVFEILSSHHLELSSMEAETAKRRQLMKDFANTGGMARTAPVQADSEFTFELFMCVALLQHCRDQLLTCTDAAMVFDVINHLDIQLDNILEKSEQLFFKYCRKTVEDSFQIVDTPSKVRHQKR</sequence>
<proteinExistence type="predicted"/>
<dbReference type="InterPro" id="IPR000195">
    <property type="entry name" value="Rab-GAP-TBC_dom"/>
</dbReference>
<dbReference type="Gene3D" id="1.10.472.80">
    <property type="entry name" value="Ypt/Rab-GAP domain of gyp1p, domain 3"/>
    <property type="match status" value="1"/>
</dbReference>
<evidence type="ECO:0000259" key="2">
    <source>
        <dbReference type="PROSITE" id="PS50086"/>
    </source>
</evidence>
<keyword evidence="1" id="KW-0343">GTPase activation</keyword>
<reference evidence="3" key="1">
    <citation type="journal article" date="2019" name="bioRxiv">
        <title>The Genome of the Zebra Mussel, Dreissena polymorpha: A Resource for Invasive Species Research.</title>
        <authorList>
            <person name="McCartney M.A."/>
            <person name="Auch B."/>
            <person name="Kono T."/>
            <person name="Mallez S."/>
            <person name="Zhang Y."/>
            <person name="Obille A."/>
            <person name="Becker A."/>
            <person name="Abrahante J.E."/>
            <person name="Garbe J."/>
            <person name="Badalamenti J.P."/>
            <person name="Herman A."/>
            <person name="Mangelson H."/>
            <person name="Liachko I."/>
            <person name="Sullivan S."/>
            <person name="Sone E.D."/>
            <person name="Koren S."/>
            <person name="Silverstein K.A.T."/>
            <person name="Beckman K.B."/>
            <person name="Gohl D.M."/>
        </authorList>
    </citation>
    <scope>NUCLEOTIDE SEQUENCE</scope>
    <source>
        <strain evidence="3">Duluth1</strain>
        <tissue evidence="3">Whole animal</tissue>
    </source>
</reference>
<dbReference type="PANTHER" id="PTHR22957:SF466">
    <property type="entry name" value="SI:DKEY-238D18.4"/>
    <property type="match status" value="1"/>
</dbReference>
<dbReference type="SUPFAM" id="SSF47923">
    <property type="entry name" value="Ypt/Rab-GAP domain of gyp1p"/>
    <property type="match status" value="2"/>
</dbReference>
<dbReference type="Gene3D" id="1.10.8.270">
    <property type="entry name" value="putative rabgap domain of human tbc1 domain family member 14 like domains"/>
    <property type="match status" value="1"/>
</dbReference>
<name>A0A9D4JRP2_DREPO</name>
<feature type="domain" description="Rab-GAP TBC" evidence="2">
    <location>
        <begin position="1"/>
        <end position="120"/>
    </location>
</feature>
<dbReference type="EMBL" id="JAIWYP010000005">
    <property type="protein sequence ID" value="KAH3817567.1"/>
    <property type="molecule type" value="Genomic_DNA"/>
</dbReference>
<evidence type="ECO:0000313" key="4">
    <source>
        <dbReference type="Proteomes" id="UP000828390"/>
    </source>
</evidence>
<reference evidence="3" key="2">
    <citation type="submission" date="2020-11" db="EMBL/GenBank/DDBJ databases">
        <authorList>
            <person name="McCartney M.A."/>
            <person name="Auch B."/>
            <person name="Kono T."/>
            <person name="Mallez S."/>
            <person name="Becker A."/>
            <person name="Gohl D.M."/>
            <person name="Silverstein K.A.T."/>
            <person name="Koren S."/>
            <person name="Bechman K.B."/>
            <person name="Herman A."/>
            <person name="Abrahante J.E."/>
            <person name="Garbe J."/>
        </authorList>
    </citation>
    <scope>NUCLEOTIDE SEQUENCE</scope>
    <source>
        <strain evidence="3">Duluth1</strain>
        <tissue evidence="3">Whole animal</tissue>
    </source>
</reference>
<evidence type="ECO:0000256" key="1">
    <source>
        <dbReference type="ARBA" id="ARBA00022468"/>
    </source>
</evidence>
<organism evidence="3 4">
    <name type="scientific">Dreissena polymorpha</name>
    <name type="common">Zebra mussel</name>
    <name type="synonym">Mytilus polymorpha</name>
    <dbReference type="NCBI Taxonomy" id="45954"/>
    <lineage>
        <taxon>Eukaryota</taxon>
        <taxon>Metazoa</taxon>
        <taxon>Spiralia</taxon>
        <taxon>Lophotrochozoa</taxon>
        <taxon>Mollusca</taxon>
        <taxon>Bivalvia</taxon>
        <taxon>Autobranchia</taxon>
        <taxon>Heteroconchia</taxon>
        <taxon>Euheterodonta</taxon>
        <taxon>Imparidentia</taxon>
        <taxon>Neoheterodontei</taxon>
        <taxon>Myida</taxon>
        <taxon>Dreissenoidea</taxon>
        <taxon>Dreissenidae</taxon>
        <taxon>Dreissena</taxon>
    </lineage>
</organism>
<protein>
    <recommendedName>
        <fullName evidence="2">Rab-GAP TBC domain-containing protein</fullName>
    </recommendedName>
</protein>
<dbReference type="GO" id="GO:0005096">
    <property type="term" value="F:GTPase activator activity"/>
    <property type="evidence" value="ECO:0007669"/>
    <property type="project" value="UniProtKB-KW"/>
</dbReference>